<keyword evidence="4" id="KW-1185">Reference proteome</keyword>
<name>A0A812LR14_SYMPI</name>
<feature type="region of interest" description="Disordered" evidence="2">
    <location>
        <begin position="704"/>
        <end position="751"/>
    </location>
</feature>
<feature type="region of interest" description="Disordered" evidence="2">
    <location>
        <begin position="277"/>
        <end position="297"/>
    </location>
</feature>
<feature type="compositionally biased region" description="Basic and acidic residues" evidence="2">
    <location>
        <begin position="874"/>
        <end position="883"/>
    </location>
</feature>
<proteinExistence type="predicted"/>
<keyword evidence="1" id="KW-0175">Coiled coil</keyword>
<dbReference type="Proteomes" id="UP000649617">
    <property type="component" value="Unassembled WGS sequence"/>
</dbReference>
<evidence type="ECO:0000313" key="4">
    <source>
        <dbReference type="Proteomes" id="UP000649617"/>
    </source>
</evidence>
<protein>
    <submittedName>
        <fullName evidence="3">Uncharacterized protein</fullName>
    </submittedName>
</protein>
<gene>
    <name evidence="3" type="ORF">SPIL2461_LOCUS4455</name>
</gene>
<feature type="compositionally biased region" description="Polar residues" evidence="2">
    <location>
        <begin position="505"/>
        <end position="515"/>
    </location>
</feature>
<evidence type="ECO:0000313" key="3">
    <source>
        <dbReference type="EMBL" id="CAE7245348.1"/>
    </source>
</evidence>
<evidence type="ECO:0000256" key="2">
    <source>
        <dbReference type="SAM" id="MobiDB-lite"/>
    </source>
</evidence>
<feature type="region of interest" description="Disordered" evidence="2">
    <location>
        <begin position="925"/>
        <end position="945"/>
    </location>
</feature>
<reference evidence="3" key="1">
    <citation type="submission" date="2021-02" db="EMBL/GenBank/DDBJ databases">
        <authorList>
            <person name="Dougan E. K."/>
            <person name="Rhodes N."/>
            <person name="Thang M."/>
            <person name="Chan C."/>
        </authorList>
    </citation>
    <scope>NUCLEOTIDE SEQUENCE</scope>
</reference>
<dbReference type="AlphaFoldDB" id="A0A812LR14"/>
<feature type="compositionally biased region" description="Low complexity" evidence="2">
    <location>
        <begin position="282"/>
        <end position="291"/>
    </location>
</feature>
<comment type="caution">
    <text evidence="3">The sequence shown here is derived from an EMBL/GenBank/DDBJ whole genome shotgun (WGS) entry which is preliminary data.</text>
</comment>
<organism evidence="3 4">
    <name type="scientific">Symbiodinium pilosum</name>
    <name type="common">Dinoflagellate</name>
    <dbReference type="NCBI Taxonomy" id="2952"/>
    <lineage>
        <taxon>Eukaryota</taxon>
        <taxon>Sar</taxon>
        <taxon>Alveolata</taxon>
        <taxon>Dinophyceae</taxon>
        <taxon>Suessiales</taxon>
        <taxon>Symbiodiniaceae</taxon>
        <taxon>Symbiodinium</taxon>
    </lineage>
</organism>
<dbReference type="EMBL" id="CAJNIZ010005880">
    <property type="protein sequence ID" value="CAE7245348.1"/>
    <property type="molecule type" value="Genomic_DNA"/>
</dbReference>
<sequence length="966" mass="106592">MPHPGDGWQASEMEGMEAVEHAIDPQMLHISYCKAGCDEETETVYEDAAEAGEHPRLLVSLKAVSALKLLCEHEQARCDKVSRMLAECRSAYYKELRWLRDQLYLAYESEEDAAARQNLLTPDDFEVYWFEPEKFVDEDTRDFLLRCIRETNRRLVDESLGEQSISLELMTLEASMMLNTLFRCRRTGTKLKHDLDGLEPPLWQLLTNFDRNRQLKSALQEMNLFEKAALPTVLKRLMLKHATAQIMIELFNLLRTRAEMRKFKDTACQLVGMAMPPEETDTAATPGTDGTARTEGSGCLPDPAPTPSLQAPQVARCEESALEELVDLKGKMQKQEAELTELRSKLASSIDVRLERKQVEEEQTRADDLHRQVVELQKERQSLREQLRETRQLEPELERVRGRVVRSVQKINESLQVLQGDEAKASGRALSMASLDSLTDWDDEADSIAGSFRTALSRLDSLVVALPSAVEDAAAEMQQLKQRCDELETTSMAPTADPEELLSPVENSPAASSGACTHRTRATPGLDSVRTGEAESLAPSVRGSGDRVEPGGSADPVSPALSHCRVEKQDLEIKLELANEKIRKLKEQLLKLQEERGAVPGTDWEGDLEDSEEIPDFLLPYQLLAKRKLPRWQILSQDAAHKRKKREYLQHAEQKSLGKEVLAAFDFLAQTAPAGTPSPARRYSPEPLVPKKVTVFSSGLVSPIHATPDRLSSSPAGPAPKPSKPSKPSRSHRSPSPEQVPEPPRPLRKSSRLCNATSIPEAVGDAHFQATAPTHVRGSAIFSNPAANAVTGIKSLKENIYQHEGTHPLSPLQGITVTEAITSTYSTTFPHSTALASAARTDHSFFRADTRHTRQTASAGCAGHVKNVPGARRSTRDQSEEMHPSPSISLPRLHGRAMTSLANKSKTWTSLKDVWFDTAGARLANARRSSSRSSRADAEASTPLGFLPGSAMFPAGAVKAAARSGL</sequence>
<dbReference type="OrthoDB" id="442190at2759"/>
<feature type="coiled-coil region" evidence="1">
    <location>
        <begin position="318"/>
        <end position="393"/>
    </location>
</feature>
<feature type="region of interest" description="Disordered" evidence="2">
    <location>
        <begin position="496"/>
        <end position="563"/>
    </location>
</feature>
<feature type="region of interest" description="Disordered" evidence="2">
    <location>
        <begin position="855"/>
        <end position="894"/>
    </location>
</feature>
<evidence type="ECO:0000256" key="1">
    <source>
        <dbReference type="SAM" id="Coils"/>
    </source>
</evidence>
<accession>A0A812LR14</accession>